<accession>A0A6C0IGP4</accession>
<feature type="compositionally biased region" description="Gly residues" evidence="1">
    <location>
        <begin position="1"/>
        <end position="10"/>
    </location>
</feature>
<sequence length="140" mass="14834">MERALSGGGILPPHPRGGILPPHPPTRINSAPLHLCTSAPQNPYKINPCRGCGGGTPPRGCGGAGASTTVRLKSKKRNSPESGLLIAHPPKAGYCYDHVAGAFGVSNLLIAQMVERRIVVGFAIVLRSLVQFRLSREYTF</sequence>
<name>A0A6C0IGP4_9ZZZZ</name>
<reference evidence="2" key="1">
    <citation type="journal article" date="2020" name="Nature">
        <title>Giant virus diversity and host interactions through global metagenomics.</title>
        <authorList>
            <person name="Schulz F."/>
            <person name="Roux S."/>
            <person name="Paez-Espino D."/>
            <person name="Jungbluth S."/>
            <person name="Walsh D.A."/>
            <person name="Denef V.J."/>
            <person name="McMahon K.D."/>
            <person name="Konstantinidis K.T."/>
            <person name="Eloe-Fadrosh E.A."/>
            <person name="Kyrpides N.C."/>
            <person name="Woyke T."/>
        </authorList>
    </citation>
    <scope>NUCLEOTIDE SEQUENCE</scope>
    <source>
        <strain evidence="2">GVMAG-M-3300023184-88</strain>
    </source>
</reference>
<proteinExistence type="predicted"/>
<evidence type="ECO:0000256" key="1">
    <source>
        <dbReference type="SAM" id="MobiDB-lite"/>
    </source>
</evidence>
<protein>
    <submittedName>
        <fullName evidence="2">Uncharacterized protein</fullName>
    </submittedName>
</protein>
<evidence type="ECO:0000313" key="2">
    <source>
        <dbReference type="EMBL" id="QHT92304.1"/>
    </source>
</evidence>
<feature type="region of interest" description="Disordered" evidence="1">
    <location>
        <begin position="1"/>
        <end position="24"/>
    </location>
</feature>
<organism evidence="2">
    <name type="scientific">viral metagenome</name>
    <dbReference type="NCBI Taxonomy" id="1070528"/>
    <lineage>
        <taxon>unclassified sequences</taxon>
        <taxon>metagenomes</taxon>
        <taxon>organismal metagenomes</taxon>
    </lineage>
</organism>
<dbReference type="AlphaFoldDB" id="A0A6C0IGP4"/>
<dbReference type="EMBL" id="MN740182">
    <property type="protein sequence ID" value="QHT92304.1"/>
    <property type="molecule type" value="Genomic_DNA"/>
</dbReference>